<evidence type="ECO:0000313" key="2">
    <source>
        <dbReference type="Proteomes" id="UP000041254"/>
    </source>
</evidence>
<name>A0A0G4GNZ5_VITBC</name>
<protein>
    <submittedName>
        <fullName evidence="1">Uncharacterized protein</fullName>
    </submittedName>
</protein>
<gene>
    <name evidence="1" type="ORF">Vbra_10184</name>
</gene>
<sequence>MVGLPRDFTTTLRQCVELALEEQTDNEELQLTVRRPSGNLHIDLHLSINRVPPPTFDDTNEERWLTLALSSGALALLGLASSVCTGKTSPSTN</sequence>
<organism evidence="1 2">
    <name type="scientific">Vitrella brassicaformis (strain CCMP3155)</name>
    <dbReference type="NCBI Taxonomy" id="1169540"/>
    <lineage>
        <taxon>Eukaryota</taxon>
        <taxon>Sar</taxon>
        <taxon>Alveolata</taxon>
        <taxon>Colpodellida</taxon>
        <taxon>Vitrellaceae</taxon>
        <taxon>Vitrella</taxon>
    </lineage>
</organism>
<dbReference type="EMBL" id="CDMY01000741">
    <property type="protein sequence ID" value="CEM32008.1"/>
    <property type="molecule type" value="Genomic_DNA"/>
</dbReference>
<evidence type="ECO:0000313" key="1">
    <source>
        <dbReference type="EMBL" id="CEM32008.1"/>
    </source>
</evidence>
<keyword evidence="2" id="KW-1185">Reference proteome</keyword>
<dbReference type="VEuPathDB" id="CryptoDB:Vbra_10184"/>
<reference evidence="1 2" key="1">
    <citation type="submission" date="2014-11" db="EMBL/GenBank/DDBJ databases">
        <authorList>
            <person name="Zhu J."/>
            <person name="Qi W."/>
            <person name="Song R."/>
        </authorList>
    </citation>
    <scope>NUCLEOTIDE SEQUENCE [LARGE SCALE GENOMIC DNA]</scope>
</reference>
<proteinExistence type="predicted"/>
<dbReference type="Proteomes" id="UP000041254">
    <property type="component" value="Unassembled WGS sequence"/>
</dbReference>
<dbReference type="InParanoid" id="A0A0G4GNZ5"/>
<dbReference type="AlphaFoldDB" id="A0A0G4GNZ5"/>
<accession>A0A0G4GNZ5</accession>